<dbReference type="PIRSF" id="PIRSF003230">
    <property type="entry name" value="YbgC"/>
    <property type="match status" value="1"/>
</dbReference>
<dbReference type="Gene3D" id="3.10.129.10">
    <property type="entry name" value="Hotdog Thioesterase"/>
    <property type="match status" value="1"/>
</dbReference>
<dbReference type="InterPro" id="IPR006684">
    <property type="entry name" value="YbgC/YbaW"/>
</dbReference>
<proteinExistence type="inferred from homology"/>
<evidence type="ECO:0000256" key="2">
    <source>
        <dbReference type="ARBA" id="ARBA00022801"/>
    </source>
</evidence>
<organism evidence="3">
    <name type="scientific">Candidatus Kentrum sp. FW</name>
    <dbReference type="NCBI Taxonomy" id="2126338"/>
    <lineage>
        <taxon>Bacteria</taxon>
        <taxon>Pseudomonadati</taxon>
        <taxon>Pseudomonadota</taxon>
        <taxon>Gammaproteobacteria</taxon>
        <taxon>Candidatus Kentrum</taxon>
    </lineage>
</organism>
<dbReference type="InterPro" id="IPR050563">
    <property type="entry name" value="4-hydroxybenzoyl-CoA_TE"/>
</dbReference>
<dbReference type="InterPro" id="IPR014166">
    <property type="entry name" value="Tol-Pal_acyl-CoA_thioesterase"/>
</dbReference>
<protein>
    <submittedName>
        <fullName evidence="3">Acyl-CoA thioester hydrolase</fullName>
    </submittedName>
</protein>
<keyword evidence="2 3" id="KW-0378">Hydrolase</keyword>
<comment type="similarity">
    <text evidence="1">Belongs to the 4-hydroxybenzoyl-CoA thioesterase family.</text>
</comment>
<evidence type="ECO:0000313" key="3">
    <source>
        <dbReference type="EMBL" id="VFJ61689.1"/>
    </source>
</evidence>
<reference evidence="3" key="1">
    <citation type="submission" date="2019-02" db="EMBL/GenBank/DDBJ databases">
        <authorList>
            <person name="Gruber-Vodicka R. H."/>
            <person name="Seah K. B. B."/>
        </authorList>
    </citation>
    <scope>NUCLEOTIDE SEQUENCE</scope>
    <source>
        <strain evidence="3">BECK_BZ131</strain>
    </source>
</reference>
<dbReference type="CDD" id="cd00586">
    <property type="entry name" value="4HBT"/>
    <property type="match status" value="1"/>
</dbReference>
<dbReference type="SUPFAM" id="SSF54637">
    <property type="entry name" value="Thioesterase/thiol ester dehydrase-isomerase"/>
    <property type="match status" value="1"/>
</dbReference>
<dbReference type="NCBIfam" id="TIGR00051">
    <property type="entry name" value="YbgC/FadM family acyl-CoA thioesterase"/>
    <property type="match status" value="1"/>
</dbReference>
<name>A0A450T5D8_9GAMM</name>
<dbReference type="GO" id="GO:0047617">
    <property type="term" value="F:fatty acyl-CoA hydrolase activity"/>
    <property type="evidence" value="ECO:0007669"/>
    <property type="project" value="TreeGrafter"/>
</dbReference>
<dbReference type="NCBIfam" id="TIGR02799">
    <property type="entry name" value="thio_ybgC"/>
    <property type="match status" value="1"/>
</dbReference>
<dbReference type="PANTHER" id="PTHR31793">
    <property type="entry name" value="4-HYDROXYBENZOYL-COA THIOESTERASE FAMILY MEMBER"/>
    <property type="match status" value="1"/>
</dbReference>
<dbReference type="InterPro" id="IPR029069">
    <property type="entry name" value="HotDog_dom_sf"/>
</dbReference>
<gene>
    <name evidence="3" type="ORF">BECKFW1821C_GA0114237_1001105</name>
</gene>
<dbReference type="EMBL" id="CAADFE010000001">
    <property type="protein sequence ID" value="VFJ61689.1"/>
    <property type="molecule type" value="Genomic_DNA"/>
</dbReference>
<dbReference type="FunFam" id="3.10.129.10:FF:000004">
    <property type="entry name" value="Tol-pal system-associated acyl-CoA thioesterase"/>
    <property type="match status" value="1"/>
</dbReference>
<dbReference type="PANTHER" id="PTHR31793:SF37">
    <property type="entry name" value="ACYL-COA THIOESTER HYDROLASE YBGC"/>
    <property type="match status" value="1"/>
</dbReference>
<dbReference type="Pfam" id="PF13279">
    <property type="entry name" value="4HBT_2"/>
    <property type="match status" value="1"/>
</dbReference>
<accession>A0A450T5D8</accession>
<evidence type="ECO:0000256" key="1">
    <source>
        <dbReference type="ARBA" id="ARBA00005953"/>
    </source>
</evidence>
<sequence>MNILDNDFALRVRVYREDTDDLGVVYYANYLKFMGRARAEWLRSLGFDQVMWMREERVTFVIRKIAVDFLRPARLEDMVTVGAGLRDFGQASLDFEQKVSSMTGELLCRADVKIACVDADTLAPRQIPRDLITRLTV</sequence>
<dbReference type="AlphaFoldDB" id="A0A450T5D8"/>